<evidence type="ECO:0000256" key="1">
    <source>
        <dbReference type="SAM" id="MobiDB-lite"/>
    </source>
</evidence>
<reference evidence="2" key="2">
    <citation type="submission" date="2000-05" db="EMBL/GenBank/DDBJ databases">
        <title>The A. thaliana Genome Sequencing Project.</title>
        <authorList>
            <person name="WashU"/>
        </authorList>
    </citation>
    <scope>NUCLEOTIDE SEQUENCE</scope>
</reference>
<gene>
    <name evidence="2" type="primary">T32B20.a</name>
</gene>
<sequence>MISSSSSSRDKGAEAIPGGVVAVVDPPDPRWPYLHRWTQESSSPPVNPPPNTPLILSAARIGLSNSRSIQDYFLPAVSIDSATTKSQLAPLVKSLIEIATPTIEPVVQRSPLPLRCRLSKELGRFLATSVLPLIILQQVKLTDTSSTQRWPSLVVSSGKKRMTTVGIDHSKDSKVIDRSRTVEDESLKVFSKDYPWAAKMDQSKRNLHRVTTPDYLEHGTPLRALWHVDDCLMFVSTWSPVANFEVPEITMIPAWLTLKNIPNQLYSFKGIKWIASGIGETMLTSRPWLDPTQMGEAKILVEKTVVSACNNGTPLNENSIVNASTKALDTAIVSNGAAILKGFHKTVDDTSVLPLQVIGTITDFLSSSNSKEETVIGLGSVAITDASKDVVVGPQLVEKEVLQISDSNTAILSSTMKVMATPAKVSTNNTTSTAGVKSSTNTSFRKASSSNKFAVLDLASDVVLREDSNMVDSDKSEDSDEDLIMNLKSTFSGKHLQDRPLQFPNKAINIGHGGRGRGRRGRGNRGRRGGFG</sequence>
<reference evidence="2" key="3">
    <citation type="submission" date="2000-05" db="EMBL/GenBank/DDBJ databases">
        <authorList>
            <person name="Wilson R."/>
        </authorList>
    </citation>
    <scope>NUCLEOTIDE SEQUENCE</scope>
</reference>
<protein>
    <submittedName>
        <fullName evidence="2">Uncharacterized protein T32B20.a</fullName>
    </submittedName>
</protein>
<dbReference type="PANTHER" id="PTHR31286">
    <property type="entry name" value="GLYCINE-RICH CELL WALL STRUCTURAL PROTEIN 1.8-LIKE"/>
    <property type="match status" value="1"/>
</dbReference>
<feature type="region of interest" description="Disordered" evidence="1">
    <location>
        <begin position="495"/>
        <end position="532"/>
    </location>
</feature>
<reference key="1">
    <citation type="journal article" date="2000" name="Nature">
        <title>Sequence and analysis of chromosome 5 of the plant Arabidopsis thaliana.</title>
        <authorList>
            <consortium name="Kazusa DNA Research Institute"/>
            <consortium name="Cold Spring Harbor and Washington University in St Louis Sequencing Consortium"/>
            <consortium name="European Union Arabidopsis Genome Sequencing Consortium"/>
            <person name="Tabata S."/>
            <person name="Kaneko T."/>
            <person name="Nakamura Y."/>
            <person name="Kotani H."/>
            <person name="Kato T."/>
            <person name="Asamizu E."/>
            <person name="Miyajima N."/>
            <person name="Sasamoto S."/>
            <person name="Kimura T."/>
            <person name="Hosouchi T."/>
            <person name="Kawashima K."/>
            <person name="Kohara M."/>
            <person name="Matsumoto M."/>
            <person name="Matsuno A."/>
            <person name="Muraki A."/>
            <person name="Nakayama S."/>
            <person name="Nakazaki N."/>
            <person name="Naruo K."/>
            <person name="Okumura S."/>
            <person name="Shinpo S."/>
            <person name="Takeuchi C."/>
            <person name="Wada T."/>
            <person name="Watanabe A."/>
            <person name="Yamada M."/>
            <person name="Yasuda M."/>
            <person name="Sato S."/>
            <person name="de la Bastide M."/>
            <person name="Huang E."/>
            <person name="Spiegel L."/>
            <person name="Gnoj L."/>
            <person name="O'Shaughnessy A."/>
            <person name="Preston R."/>
            <person name="Habermann K."/>
            <person name="Murray J."/>
            <person name="Johnson D."/>
            <person name="Rohlfing T."/>
            <person name="Nelson J."/>
            <person name="Stoneking T."/>
            <person name="Pepin K."/>
            <person name="Spieth J."/>
            <person name="Sekhon M."/>
            <person name="Armstrong J."/>
            <person name="Becker M."/>
            <person name="Belter E."/>
            <person name="Cordum H."/>
            <person name="Cordes M."/>
            <person name="Courtney L."/>
            <person name="Courtney W."/>
            <person name="Dante M."/>
            <person name="Du H."/>
            <person name="Edwards J."/>
            <person name="Fryman J."/>
            <person name="Haakensen B."/>
            <person name="Lamar E."/>
            <person name="Latreille P."/>
            <person name="Leonard S."/>
            <person name="Meyer R."/>
            <person name="Mulvaney E."/>
            <person name="Ozersky P."/>
            <person name="Riley A."/>
            <person name="Strowmatt C."/>
            <person name="Wagner-McPherson C."/>
            <person name="Wollam A."/>
            <person name="Yoakum M."/>
            <person name="Bell M."/>
            <person name="Dedhia N."/>
            <person name="Parnell L."/>
            <person name="Shah R."/>
            <person name="Rodriguez M."/>
            <person name="See L.H."/>
            <person name="Vil D."/>
            <person name="Baker J."/>
            <person name="Kirchoff K."/>
            <person name="Toth K."/>
            <person name="King L."/>
            <person name="Bahret A."/>
            <person name="Miller B."/>
            <person name="Marra M."/>
            <person name="Martienssen R."/>
            <person name="McCombie W.R."/>
            <person name="Wilson R.K."/>
            <person name="Murphy G."/>
            <person name="Bancroft I."/>
            <person name="Volckaert G."/>
            <person name="Wambutt R."/>
            <person name="Dusterhoft A."/>
            <person name="Stiekema W."/>
            <person name="Pohl T."/>
            <person name="Entian K.D."/>
            <person name="Terryn N."/>
            <person name="Hartley N."/>
            <person name="Bent E."/>
            <person name="Johnson S."/>
            <person name="Langham S.A."/>
            <person name="McCullagh B."/>
            <person name="Robben J."/>
            <person name="Grymonprez B."/>
            <person name="Zimmermann W."/>
            <person name="Ramsperger U."/>
            <person name="Wedler H."/>
            <person name="Balke K."/>
            <person name="Wedler E."/>
            <person name="Peters S."/>
            <person name="van Staveren M."/>
            <person name="Dirkse W."/>
            <person name="Mooijman P."/>
            <person name="Lankhorst R.K."/>
            <person name="Weitzenegger T."/>
            <person name="Bothe G."/>
            <person name="Rose M."/>
            <person name="Hauf J."/>
            <person name="Berneiser S."/>
            <person name="Hempel S."/>
            <person name="Feldpausch M."/>
            <person name="Lamberth S."/>
            <person name="Villarroel R."/>
            <person name="Gielen J."/>
            <person name="Ardiles W."/>
            <person name="Bents O."/>
            <person name="Lemcke K."/>
            <person name="Kolesov G."/>
            <person name="Mayer K."/>
            <person name="Rudd S."/>
            <person name="Schoof H."/>
            <person name="Schueller C."/>
            <person name="Zaccaria P."/>
            <person name="Mewes H.W."/>
            <person name="Bevan M."/>
            <person name="Fransz P."/>
        </authorList>
    </citation>
    <scope>NUCLEOTIDE SEQUENCE [LARGE SCALE GENOMIC DNA]</scope>
    <source>
        <strain>cv. Columbia</strain>
    </source>
</reference>
<feature type="region of interest" description="Disordered" evidence="1">
    <location>
        <begin position="1"/>
        <end position="21"/>
    </location>
</feature>
<proteinExistence type="predicted"/>
<dbReference type="InterPro" id="IPR040256">
    <property type="entry name" value="At4g02000-like"/>
</dbReference>
<name>Q9LKT4_ARATH</name>
<dbReference type="PANTHER" id="PTHR31286:SF63">
    <property type="entry name" value="DUF4283 DOMAIN-CONTAINING PROTEIN"/>
    <property type="match status" value="1"/>
</dbReference>
<organism evidence="2">
    <name type="scientific">Arabidopsis thaliana</name>
    <name type="common">Mouse-ear cress</name>
    <dbReference type="NCBI Taxonomy" id="3702"/>
    <lineage>
        <taxon>Eukaryota</taxon>
        <taxon>Viridiplantae</taxon>
        <taxon>Streptophyta</taxon>
        <taxon>Embryophyta</taxon>
        <taxon>Tracheophyta</taxon>
        <taxon>Spermatophyta</taxon>
        <taxon>Magnoliopsida</taxon>
        <taxon>eudicotyledons</taxon>
        <taxon>Gunneridae</taxon>
        <taxon>Pentapetalae</taxon>
        <taxon>rosids</taxon>
        <taxon>malvids</taxon>
        <taxon>Brassicales</taxon>
        <taxon>Brassicaceae</taxon>
        <taxon>Camelineae</taxon>
        <taxon>Arabidopsis</taxon>
    </lineage>
</organism>
<evidence type="ECO:0000313" key="2">
    <source>
        <dbReference type="EMBL" id="AAF67358.1"/>
    </source>
</evidence>
<feature type="compositionally biased region" description="Basic residues" evidence="1">
    <location>
        <begin position="514"/>
        <end position="532"/>
    </location>
</feature>
<dbReference type="AlphaFoldDB" id="Q9LKT4"/>
<accession>Q9LKT4</accession>
<dbReference type="EMBL" id="AF262041">
    <property type="protein sequence ID" value="AAF67358.1"/>
    <property type="molecule type" value="Genomic_DNA"/>
</dbReference>